<gene>
    <name evidence="1" type="ORF">PSON_ATCC_30995.1.T0010594</name>
</gene>
<keyword evidence="2" id="KW-1185">Reference proteome</keyword>
<comment type="caution">
    <text evidence="1">The sequence shown here is derived from an EMBL/GenBank/DDBJ whole genome shotgun (WGS) entry which is preliminary data.</text>
</comment>
<dbReference type="EMBL" id="CAJJDN010000001">
    <property type="protein sequence ID" value="CAD8046403.1"/>
    <property type="molecule type" value="Genomic_DNA"/>
</dbReference>
<reference evidence="1" key="1">
    <citation type="submission" date="2021-01" db="EMBL/GenBank/DDBJ databases">
        <authorList>
            <consortium name="Genoscope - CEA"/>
            <person name="William W."/>
        </authorList>
    </citation>
    <scope>NUCLEOTIDE SEQUENCE</scope>
</reference>
<organism evidence="1 2">
    <name type="scientific">Paramecium sonneborni</name>
    <dbReference type="NCBI Taxonomy" id="65129"/>
    <lineage>
        <taxon>Eukaryota</taxon>
        <taxon>Sar</taxon>
        <taxon>Alveolata</taxon>
        <taxon>Ciliophora</taxon>
        <taxon>Intramacronucleata</taxon>
        <taxon>Oligohymenophorea</taxon>
        <taxon>Peniculida</taxon>
        <taxon>Parameciidae</taxon>
        <taxon>Paramecium</taxon>
    </lineage>
</organism>
<protein>
    <submittedName>
        <fullName evidence="1">Uncharacterized protein</fullName>
    </submittedName>
</protein>
<accession>A0A8S1JUX4</accession>
<evidence type="ECO:0000313" key="1">
    <source>
        <dbReference type="EMBL" id="CAD8046403.1"/>
    </source>
</evidence>
<evidence type="ECO:0000313" key="2">
    <source>
        <dbReference type="Proteomes" id="UP000692954"/>
    </source>
</evidence>
<dbReference type="AlphaFoldDB" id="A0A8S1JUX4"/>
<name>A0A8S1JUX4_9CILI</name>
<proteinExistence type="predicted"/>
<sequence length="78" mass="9087">MDGQLKQQFENCLDSDKTLSFSFNGNFLAAAGSYDEIIRIWIVNKYNSNLNASKQKRNLFLQDIMVMESKFEIFIQLL</sequence>
<dbReference type="Proteomes" id="UP000692954">
    <property type="component" value="Unassembled WGS sequence"/>
</dbReference>